<dbReference type="EMBL" id="JAINVB010000001">
    <property type="protein sequence ID" value="MCK0086641.1"/>
    <property type="molecule type" value="Genomic_DNA"/>
</dbReference>
<dbReference type="EMBL" id="JAQLGM010000039">
    <property type="protein sequence ID" value="MDB2001438.1"/>
    <property type="molecule type" value="Genomic_DNA"/>
</dbReference>
<evidence type="ECO:0000256" key="2">
    <source>
        <dbReference type="ARBA" id="ARBA00022801"/>
    </source>
</evidence>
<keyword evidence="2 7" id="KW-0378">Hydrolase</keyword>
<dbReference type="InterPro" id="IPR036264">
    <property type="entry name" value="Bact_exopeptidase_dim_dom"/>
</dbReference>
<gene>
    <name evidence="7" type="primary">amaB_2</name>
    <name evidence="7" type="ORF">CSLFYP84_01083</name>
    <name evidence="5" type="ORF">K5I21_12295</name>
    <name evidence="6" type="ORF">PM006_14625</name>
</gene>
<dbReference type="GO" id="GO:0050538">
    <property type="term" value="F:N-carbamoyl-L-amino-acid hydrolase activity"/>
    <property type="evidence" value="ECO:0007669"/>
    <property type="project" value="UniProtKB-EC"/>
</dbReference>
<evidence type="ECO:0000256" key="1">
    <source>
        <dbReference type="ARBA" id="ARBA00006153"/>
    </source>
</evidence>
<dbReference type="Pfam" id="PF01546">
    <property type="entry name" value="Peptidase_M20"/>
    <property type="match status" value="1"/>
</dbReference>
<feature type="binding site" evidence="3">
    <location>
        <position position="93"/>
    </location>
    <ligand>
        <name>Zn(2+)</name>
        <dbReference type="ChEBI" id="CHEBI:29105"/>
        <label>2</label>
    </ligand>
</feature>
<dbReference type="RefSeq" id="WP_003498956.1">
    <property type="nucleotide sequence ID" value="NZ_CACRUA010000013.1"/>
</dbReference>
<dbReference type="EC" id="3.5.1.87" evidence="7"/>
<dbReference type="SUPFAM" id="SSF55031">
    <property type="entry name" value="Bacterial exopeptidase dimerisation domain"/>
    <property type="match status" value="1"/>
</dbReference>
<dbReference type="SUPFAM" id="SSF53187">
    <property type="entry name" value="Zn-dependent exopeptidases"/>
    <property type="match status" value="1"/>
</dbReference>
<feature type="binding site" evidence="3">
    <location>
        <position position="183"/>
    </location>
    <ligand>
        <name>Zn(2+)</name>
        <dbReference type="ChEBI" id="CHEBI:29105"/>
        <label>1</label>
    </ligand>
</feature>
<dbReference type="Gene3D" id="3.40.630.10">
    <property type="entry name" value="Zn peptidases"/>
    <property type="match status" value="1"/>
</dbReference>
<dbReference type="GO" id="GO:0016813">
    <property type="term" value="F:hydrolase activity, acting on carbon-nitrogen (but not peptide) bonds, in linear amidines"/>
    <property type="evidence" value="ECO:0007669"/>
    <property type="project" value="InterPro"/>
</dbReference>
<dbReference type="NCBIfam" id="TIGR01879">
    <property type="entry name" value="hydantase"/>
    <property type="match status" value="1"/>
</dbReference>
<evidence type="ECO:0000256" key="4">
    <source>
        <dbReference type="PIRSR" id="PIRSR001235-2"/>
    </source>
</evidence>
<feature type="binding site" evidence="3">
    <location>
        <position position="93"/>
    </location>
    <ligand>
        <name>Zn(2+)</name>
        <dbReference type="ChEBI" id="CHEBI:29105"/>
        <label>1</label>
    </ligand>
</feature>
<dbReference type="PANTHER" id="PTHR32494:SF5">
    <property type="entry name" value="ALLANTOATE AMIDOHYDROLASE"/>
    <property type="match status" value="1"/>
</dbReference>
<dbReference type="Proteomes" id="UP001203136">
    <property type="component" value="Unassembled WGS sequence"/>
</dbReference>
<comment type="similarity">
    <text evidence="1">Belongs to the peptidase M20 family.</text>
</comment>
<dbReference type="GO" id="GO:0046872">
    <property type="term" value="F:metal ion binding"/>
    <property type="evidence" value="ECO:0007669"/>
    <property type="project" value="UniProtKB-KW"/>
</dbReference>
<organism evidence="7">
    <name type="scientific">Clostridium symbiosum</name>
    <name type="common">Bacteroides symbiosus</name>
    <dbReference type="NCBI Taxonomy" id="1512"/>
    <lineage>
        <taxon>Bacteria</taxon>
        <taxon>Bacillati</taxon>
        <taxon>Bacillota</taxon>
        <taxon>Clostridia</taxon>
        <taxon>Lachnospirales</taxon>
        <taxon>Lachnospiraceae</taxon>
        <taxon>Otoolea</taxon>
    </lineage>
</organism>
<dbReference type="Gene3D" id="3.30.70.360">
    <property type="match status" value="1"/>
</dbReference>
<proteinExistence type="inferred from homology"/>
<protein>
    <submittedName>
        <fullName evidence="7">N-carbamoyl-L-amino acid hydrolase</fullName>
        <ecNumber evidence="7">3.5.1.87</ecNumber>
    </submittedName>
    <submittedName>
        <fullName evidence="5">Zn-dependent hydrolase</fullName>
    </submittedName>
</protein>
<feature type="binding site" evidence="4">
    <location>
        <position position="268"/>
    </location>
    <ligand>
        <name>allantoate</name>
        <dbReference type="ChEBI" id="CHEBI:17536"/>
    </ligand>
</feature>
<reference evidence="7" key="1">
    <citation type="submission" date="2019-11" db="EMBL/GenBank/DDBJ databases">
        <authorList>
            <person name="Feng L."/>
        </authorList>
    </citation>
    <scope>NUCLEOTIDE SEQUENCE</scope>
    <source>
        <strain evidence="7">CsymbiosumLFYP84</strain>
    </source>
</reference>
<dbReference type="Proteomes" id="UP001300871">
    <property type="component" value="Unassembled WGS sequence"/>
</dbReference>
<reference evidence="6" key="3">
    <citation type="submission" date="2023-01" db="EMBL/GenBank/DDBJ databases">
        <title>Human gut microbiome strain richness.</title>
        <authorList>
            <person name="Chen-Liaw A."/>
        </authorList>
    </citation>
    <scope>NUCLEOTIDE SEQUENCE</scope>
    <source>
        <strain evidence="6">B1_m1001713B170214d0_201011</strain>
    </source>
</reference>
<feature type="binding site" evidence="3">
    <location>
        <position position="128"/>
    </location>
    <ligand>
        <name>Zn(2+)</name>
        <dbReference type="ChEBI" id="CHEBI:29105"/>
        <label>2</label>
    </ligand>
</feature>
<keyword evidence="3" id="KW-0862">Zinc</keyword>
<sequence length="427" mass="47395">MRTDVNMERLMESLHRTGDIGKTENGGITRPGFSREYEMASKELIAMMKEAGLTVSKDRVGNIIGRREGSRSGALSIMTGSHLDTVTEGGLYDGNLGIISALEAVRMMNDYQVETAHPIEVVAFNAEEGSEMGGTFGSRVMTGRQDLKEKGLCEKLARYGLDCSDLERSIRDMNQVGAFIELHIEQGAYLVNEGCDIGIVDGIVGITRYMVHITGESNHAGTTPMKLRKDPVRAASLLIEKIWDTALRYGHPFVATVGDVRVKPGMYNVIPSEVVLLLELRDLDPVRVEHFTEELKLYGSVEEELKPFGIEFELQVDKPSRMLDGAVINAISEVCQKEPQIRSVTMSSGAGHDSKEIIYRVPAGMIFVPSEDGISHSPREYTTEAQIEKGTRVLYQTLILMDKMKWGRENEDIGNKSQQQYRNDGVN</sequence>
<name>A0A6N3BAE1_CLOSY</name>
<feature type="binding site" evidence="4">
    <location>
        <position position="208"/>
    </location>
    <ligand>
        <name>allantoate</name>
        <dbReference type="ChEBI" id="CHEBI:17536"/>
    </ligand>
</feature>
<dbReference type="PIRSF" id="PIRSF001235">
    <property type="entry name" value="Amidase_carbamoylase"/>
    <property type="match status" value="1"/>
</dbReference>
<dbReference type="PANTHER" id="PTHR32494">
    <property type="entry name" value="ALLANTOATE DEIMINASE-RELATED"/>
    <property type="match status" value="1"/>
</dbReference>
<comment type="cofactor">
    <cofactor evidence="3">
        <name>Zn(2+)</name>
        <dbReference type="ChEBI" id="CHEBI:29105"/>
    </cofactor>
    <text evidence="3">Binds 2 Zn(2+) ions per subunit.</text>
</comment>
<evidence type="ECO:0000256" key="3">
    <source>
        <dbReference type="PIRSR" id="PIRSR001235-1"/>
    </source>
</evidence>
<dbReference type="CDD" id="cd03884">
    <property type="entry name" value="M20_bAS"/>
    <property type="match status" value="1"/>
</dbReference>
<keyword evidence="3" id="KW-0479">Metal-binding</keyword>
<evidence type="ECO:0000313" key="6">
    <source>
        <dbReference type="EMBL" id="MDB2001438.1"/>
    </source>
</evidence>
<feature type="binding site" evidence="3">
    <location>
        <position position="82"/>
    </location>
    <ligand>
        <name>Zn(2+)</name>
        <dbReference type="ChEBI" id="CHEBI:29105"/>
        <label>1</label>
    </ligand>
</feature>
<dbReference type="AlphaFoldDB" id="A0A6N3BAE1"/>
<dbReference type="InterPro" id="IPR002933">
    <property type="entry name" value="Peptidase_M20"/>
</dbReference>
<reference evidence="5" key="2">
    <citation type="journal article" date="2022" name="Cell Host Microbe">
        <title>Colonization of the live biotherapeutic product VE303 and modulation of the microbiota and metabolites in healthy volunteers.</title>
        <authorList>
            <person name="Dsouza M."/>
            <person name="Menon R."/>
            <person name="Crossette E."/>
            <person name="Bhattarai S.K."/>
            <person name="Schneider J."/>
            <person name="Kim Y.G."/>
            <person name="Reddy S."/>
            <person name="Caballero S."/>
            <person name="Felix C."/>
            <person name="Cornacchione L."/>
            <person name="Hendrickson J."/>
            <person name="Watson A.R."/>
            <person name="Minot S.S."/>
            <person name="Greenfield N."/>
            <person name="Schopf L."/>
            <person name="Szabady R."/>
            <person name="Patarroyo J."/>
            <person name="Smith W."/>
            <person name="Harrison P."/>
            <person name="Kuijper E.J."/>
            <person name="Kelly C.P."/>
            <person name="Olle B."/>
            <person name="Bobilev D."/>
            <person name="Silber J.L."/>
            <person name="Bucci V."/>
            <person name="Roberts B."/>
            <person name="Faith J."/>
            <person name="Norman J.M."/>
        </authorList>
    </citation>
    <scope>NUCLEOTIDE SEQUENCE</scope>
    <source>
        <strain evidence="5">VE303-04</strain>
    </source>
</reference>
<dbReference type="EMBL" id="CACRUA010000013">
    <property type="protein sequence ID" value="VYU00902.1"/>
    <property type="molecule type" value="Genomic_DNA"/>
</dbReference>
<evidence type="ECO:0000313" key="7">
    <source>
        <dbReference type="EMBL" id="VYU00902.1"/>
    </source>
</evidence>
<feature type="binding site" evidence="4">
    <location>
        <position position="281"/>
    </location>
    <ligand>
        <name>allantoate</name>
        <dbReference type="ChEBI" id="CHEBI:17536"/>
    </ligand>
</feature>
<accession>A0A6N3BAE1</accession>
<evidence type="ECO:0000313" key="5">
    <source>
        <dbReference type="EMBL" id="MCK0086641.1"/>
    </source>
</evidence>
<dbReference type="InterPro" id="IPR010158">
    <property type="entry name" value="Amidase_Cbmase"/>
</dbReference>
<feature type="binding site" evidence="3">
    <location>
        <position position="376"/>
    </location>
    <ligand>
        <name>Zn(2+)</name>
        <dbReference type="ChEBI" id="CHEBI:29105"/>
        <label>2</label>
    </ligand>
</feature>